<feature type="domain" description="Galectin" evidence="4">
    <location>
        <begin position="270"/>
        <end position="394"/>
    </location>
</feature>
<evidence type="ECO:0000256" key="1">
    <source>
        <dbReference type="ARBA" id="ARBA00022734"/>
    </source>
</evidence>
<dbReference type="InterPro" id="IPR001079">
    <property type="entry name" value="Galectin_CRD"/>
</dbReference>
<comment type="caution">
    <text evidence="5">The sequence shown here is derived from an EMBL/GenBank/DDBJ whole genome shotgun (WGS) entry which is preliminary data.</text>
</comment>
<evidence type="ECO:0000313" key="5">
    <source>
        <dbReference type="EMBL" id="RXN23610.1"/>
    </source>
</evidence>
<dbReference type="SUPFAM" id="SSF49899">
    <property type="entry name" value="Concanavalin A-like lectins/glucanases"/>
    <property type="match status" value="2"/>
</dbReference>
<feature type="domain" description="Galectin" evidence="4">
    <location>
        <begin position="129"/>
        <end position="263"/>
    </location>
</feature>
<dbReference type="Proteomes" id="UP000290572">
    <property type="component" value="Unassembled WGS sequence"/>
</dbReference>
<dbReference type="InterPro" id="IPR029526">
    <property type="entry name" value="PGBD"/>
</dbReference>
<keyword evidence="6" id="KW-1185">Reference proteome</keyword>
<keyword evidence="1 3" id="KW-0430">Lectin</keyword>
<organism evidence="5 6">
    <name type="scientific">Labeo rohita</name>
    <name type="common">Indian major carp</name>
    <name type="synonym">Cyprinus rohita</name>
    <dbReference type="NCBI Taxonomy" id="84645"/>
    <lineage>
        <taxon>Eukaryota</taxon>
        <taxon>Metazoa</taxon>
        <taxon>Chordata</taxon>
        <taxon>Craniata</taxon>
        <taxon>Vertebrata</taxon>
        <taxon>Euteleostomi</taxon>
        <taxon>Actinopterygii</taxon>
        <taxon>Neopterygii</taxon>
        <taxon>Teleostei</taxon>
        <taxon>Ostariophysi</taxon>
        <taxon>Cypriniformes</taxon>
        <taxon>Cyprinidae</taxon>
        <taxon>Labeoninae</taxon>
        <taxon>Labeonini</taxon>
        <taxon>Labeo</taxon>
    </lineage>
</organism>
<dbReference type="SMART" id="SM00908">
    <property type="entry name" value="Gal-bind_lectin"/>
    <property type="match status" value="2"/>
</dbReference>
<evidence type="ECO:0000259" key="4">
    <source>
        <dbReference type="PROSITE" id="PS51304"/>
    </source>
</evidence>
<reference evidence="5 6" key="1">
    <citation type="submission" date="2018-03" db="EMBL/GenBank/DDBJ databases">
        <title>Draft genome sequence of Rohu Carp (Labeo rohita).</title>
        <authorList>
            <person name="Das P."/>
            <person name="Kushwaha B."/>
            <person name="Joshi C.G."/>
            <person name="Kumar D."/>
            <person name="Nagpure N.S."/>
            <person name="Sahoo L."/>
            <person name="Das S.P."/>
            <person name="Bit A."/>
            <person name="Patnaik S."/>
            <person name="Meher P.K."/>
            <person name="Jayasankar P."/>
            <person name="Koringa P.G."/>
            <person name="Patel N.V."/>
            <person name="Hinsu A.T."/>
            <person name="Kumar R."/>
            <person name="Pandey M."/>
            <person name="Agarwal S."/>
            <person name="Srivastava S."/>
            <person name="Singh M."/>
            <person name="Iquebal M.A."/>
            <person name="Jaiswal S."/>
            <person name="Angadi U.B."/>
            <person name="Kumar N."/>
            <person name="Raza M."/>
            <person name="Shah T.M."/>
            <person name="Rai A."/>
            <person name="Jena J.K."/>
        </authorList>
    </citation>
    <scope>NUCLEOTIDE SEQUENCE [LARGE SCALE GENOMIC DNA]</scope>
    <source>
        <strain evidence="5">DASCIFA01</strain>
        <tissue evidence="5">Testis</tissue>
    </source>
</reference>
<evidence type="ECO:0000256" key="2">
    <source>
        <dbReference type="ARBA" id="ARBA00022737"/>
    </source>
</evidence>
<dbReference type="InterPro" id="IPR044156">
    <property type="entry name" value="Galectin-like"/>
</dbReference>
<dbReference type="Gene3D" id="2.60.120.200">
    <property type="match status" value="2"/>
</dbReference>
<dbReference type="PANTHER" id="PTHR11346:SF80">
    <property type="entry name" value="GALECTIN-9C"/>
    <property type="match status" value="1"/>
</dbReference>
<accession>A0A498MSV0</accession>
<dbReference type="Pfam" id="PF00337">
    <property type="entry name" value="Gal-bind_lectin"/>
    <property type="match status" value="2"/>
</dbReference>
<dbReference type="SMART" id="SM00276">
    <property type="entry name" value="GLECT"/>
    <property type="match status" value="2"/>
</dbReference>
<proteinExistence type="predicted"/>
<keyword evidence="2" id="KW-0677">Repeat</keyword>
<dbReference type="CDD" id="cd00070">
    <property type="entry name" value="GLECT"/>
    <property type="match status" value="2"/>
</dbReference>
<dbReference type="FunFam" id="2.60.120.200:FF:000124">
    <property type="entry name" value="Galectin-4"/>
    <property type="match status" value="1"/>
</dbReference>
<sequence>MGEFQKLQRGSTEVLSEGEKLLVRWRDNSVVTVASNVEDVYSEVPVKRWNKERKAYDYLQQPQIIHSYNQQMGGVDLHDLQVSCYHSTIRSKKWWWPIYAWTLHSAVVNSWLFHRDVMNGDYDLLGFQRVVAQSLLKKFGTAPKGHGRPSSMLAAVTDIHRFHVDLQYGSDIALHFNPRYYKGSGHVVHNTLQSNTWGDEENVFQTPFPRGHLFALQILVTLSSYKISTNGELFSEFKHHMNFSDVDTICIGGKVKLSLFAFQYLTKVPYKNIIDGGLRTGKVIIIEGVINPKGMEIFLRHKTGIAFYYNPRFDENVVVCNSYEDGKWGEEEIDELTPIETGEPLQITIFCSHHGYEVFVNGQQTHTYSHRFTNLEEIDVLDIRGDVQLRFVEA</sequence>
<gene>
    <name evidence="5" type="ORF">ROHU_022724</name>
</gene>
<name>A0A498MSV0_LABRO</name>
<dbReference type="Pfam" id="PF13843">
    <property type="entry name" value="DDE_Tnp_1_7"/>
    <property type="match status" value="1"/>
</dbReference>
<evidence type="ECO:0000256" key="3">
    <source>
        <dbReference type="RuleBase" id="RU102079"/>
    </source>
</evidence>
<dbReference type="EMBL" id="QBIY01012560">
    <property type="protein sequence ID" value="RXN23610.1"/>
    <property type="molecule type" value="Genomic_DNA"/>
</dbReference>
<dbReference type="InterPro" id="IPR013320">
    <property type="entry name" value="ConA-like_dom_sf"/>
</dbReference>
<dbReference type="PANTHER" id="PTHR11346">
    <property type="entry name" value="GALECTIN"/>
    <property type="match status" value="1"/>
</dbReference>
<evidence type="ECO:0000313" key="6">
    <source>
        <dbReference type="Proteomes" id="UP000290572"/>
    </source>
</evidence>
<protein>
    <recommendedName>
        <fullName evidence="3">Galectin</fullName>
    </recommendedName>
</protein>
<dbReference type="STRING" id="84645.A0A498MSV0"/>
<dbReference type="GO" id="GO:0030246">
    <property type="term" value="F:carbohydrate binding"/>
    <property type="evidence" value="ECO:0007669"/>
    <property type="project" value="UniProtKB-UniRule"/>
</dbReference>
<dbReference type="AlphaFoldDB" id="A0A498MSV0"/>
<dbReference type="PROSITE" id="PS51304">
    <property type="entry name" value="GALECTIN"/>
    <property type="match status" value="2"/>
</dbReference>